<evidence type="ECO:0000313" key="2">
    <source>
        <dbReference type="EMBL" id="MEL1248380.1"/>
    </source>
</evidence>
<dbReference type="Gene3D" id="1.10.260.40">
    <property type="entry name" value="lambda repressor-like DNA-binding domains"/>
    <property type="match status" value="1"/>
</dbReference>
<organism evidence="2 3">
    <name type="scientific">Flavobacterium helocola</name>
    <dbReference type="NCBI Taxonomy" id="3139139"/>
    <lineage>
        <taxon>Bacteria</taxon>
        <taxon>Pseudomonadati</taxon>
        <taxon>Bacteroidota</taxon>
        <taxon>Flavobacteriia</taxon>
        <taxon>Flavobacteriales</taxon>
        <taxon>Flavobacteriaceae</taxon>
        <taxon>Flavobacterium</taxon>
    </lineage>
</organism>
<sequence>MSIDKIKQKLKQTSIKDSGWLEKAKWRQENEDWLDISFSIAVRVASTLKANKKANKYPKNQVELADAMGCSAQYVNKLLKGQENLQIETICKIGRILGITLIEVPKIEIKQNLQSEFFNWFLDVNKANLTKPSSVTSKAYVVDNIQGVAGENNYALAA</sequence>
<dbReference type="CDD" id="cd00093">
    <property type="entry name" value="HTH_XRE"/>
    <property type="match status" value="1"/>
</dbReference>
<evidence type="ECO:0000313" key="3">
    <source>
        <dbReference type="Proteomes" id="UP001393056"/>
    </source>
</evidence>
<evidence type="ECO:0000259" key="1">
    <source>
        <dbReference type="PROSITE" id="PS50943"/>
    </source>
</evidence>
<protein>
    <submittedName>
        <fullName evidence="2">Helix-turn-helix transcriptional regulator</fullName>
    </submittedName>
</protein>
<dbReference type="InterPro" id="IPR010982">
    <property type="entry name" value="Lambda_DNA-bd_dom_sf"/>
</dbReference>
<dbReference type="Proteomes" id="UP001393056">
    <property type="component" value="Unassembled WGS sequence"/>
</dbReference>
<accession>A0ABU9I874</accession>
<proteinExistence type="predicted"/>
<name>A0ABU9I874_9FLAO</name>
<feature type="domain" description="HTH cro/C1-type" evidence="1">
    <location>
        <begin position="61"/>
        <end position="104"/>
    </location>
</feature>
<reference evidence="2 3" key="1">
    <citation type="submission" date="2024-04" db="EMBL/GenBank/DDBJ databases">
        <title>Flavobacterium sp. DGU41 16S ribosomal RNA gene Genome sequencing and assembly.</title>
        <authorList>
            <person name="Park S."/>
        </authorList>
    </citation>
    <scope>NUCLEOTIDE SEQUENCE [LARGE SCALE GENOMIC DNA]</scope>
    <source>
        <strain evidence="2 3">DGU41</strain>
    </source>
</reference>
<dbReference type="SUPFAM" id="SSF47413">
    <property type="entry name" value="lambda repressor-like DNA-binding domains"/>
    <property type="match status" value="1"/>
</dbReference>
<dbReference type="InterPro" id="IPR001387">
    <property type="entry name" value="Cro/C1-type_HTH"/>
</dbReference>
<comment type="caution">
    <text evidence="2">The sequence shown here is derived from an EMBL/GenBank/DDBJ whole genome shotgun (WGS) entry which is preliminary data.</text>
</comment>
<dbReference type="EMBL" id="JBBYHT010000004">
    <property type="protein sequence ID" value="MEL1248380.1"/>
    <property type="molecule type" value="Genomic_DNA"/>
</dbReference>
<dbReference type="RefSeq" id="WP_341683270.1">
    <property type="nucleotide sequence ID" value="NZ_JBBYHT010000004.1"/>
</dbReference>
<dbReference type="SMART" id="SM00530">
    <property type="entry name" value="HTH_XRE"/>
    <property type="match status" value="1"/>
</dbReference>
<dbReference type="PROSITE" id="PS50943">
    <property type="entry name" value="HTH_CROC1"/>
    <property type="match status" value="1"/>
</dbReference>
<dbReference type="Pfam" id="PF01381">
    <property type="entry name" value="HTH_3"/>
    <property type="match status" value="1"/>
</dbReference>
<keyword evidence="3" id="KW-1185">Reference proteome</keyword>
<gene>
    <name evidence="2" type="ORF">AAEO58_10025</name>
</gene>